<dbReference type="GO" id="GO:0005737">
    <property type="term" value="C:cytoplasm"/>
    <property type="evidence" value="ECO:0007669"/>
    <property type="project" value="TreeGrafter"/>
</dbReference>
<keyword evidence="3 5" id="KW-0456">Lyase</keyword>
<dbReference type="Proteomes" id="UP000265341">
    <property type="component" value="Unassembled WGS sequence"/>
</dbReference>
<dbReference type="InterPro" id="IPR040442">
    <property type="entry name" value="Pyrv_kinase-like_dom_sf"/>
</dbReference>
<reference evidence="5 6" key="1">
    <citation type="submission" date="2018-08" db="EMBL/GenBank/DDBJ databases">
        <title>Meiothermus roseus NBRC 110900 genome sequencing project.</title>
        <authorList>
            <person name="Da Costa M.S."/>
            <person name="Albuquerque L."/>
            <person name="Raposo P."/>
            <person name="Froufe H.J.C."/>
            <person name="Barroso C.S."/>
            <person name="Egas C."/>
        </authorList>
    </citation>
    <scope>NUCLEOTIDE SEQUENCE [LARGE SCALE GENOMIC DNA]</scope>
    <source>
        <strain evidence="5 6">NBRC 110900</strain>
    </source>
</reference>
<dbReference type="GO" id="GO:0008672">
    <property type="term" value="F:2-dehydro-3-deoxyglucarate aldolase activity"/>
    <property type="evidence" value="ECO:0007669"/>
    <property type="project" value="UniProtKB-EC"/>
</dbReference>
<dbReference type="SUPFAM" id="SSF51621">
    <property type="entry name" value="Phosphoenolpyruvate/pyruvate domain"/>
    <property type="match status" value="1"/>
</dbReference>
<organism evidence="5 6">
    <name type="scientific">Calidithermus roseus</name>
    <dbReference type="NCBI Taxonomy" id="1644118"/>
    <lineage>
        <taxon>Bacteria</taxon>
        <taxon>Thermotogati</taxon>
        <taxon>Deinococcota</taxon>
        <taxon>Deinococci</taxon>
        <taxon>Thermales</taxon>
        <taxon>Thermaceae</taxon>
        <taxon>Calidithermus</taxon>
    </lineage>
</organism>
<dbReference type="AlphaFoldDB" id="A0A399ETG1"/>
<dbReference type="OrthoDB" id="86160at2"/>
<dbReference type="EC" id="4.1.2.20" evidence="5"/>
<dbReference type="Pfam" id="PF03328">
    <property type="entry name" value="HpcH_HpaI"/>
    <property type="match status" value="1"/>
</dbReference>
<dbReference type="PANTHER" id="PTHR30502:SF0">
    <property type="entry name" value="PHOSPHOENOLPYRUVATE CARBOXYLASE FAMILY PROTEIN"/>
    <property type="match status" value="1"/>
</dbReference>
<dbReference type="InterPro" id="IPR015813">
    <property type="entry name" value="Pyrv/PenolPyrv_kinase-like_dom"/>
</dbReference>
<keyword evidence="2" id="KW-0479">Metal-binding</keyword>
<comment type="similarity">
    <text evidence="1">Belongs to the HpcH/HpaI aldolase family.</text>
</comment>
<evidence type="ECO:0000256" key="1">
    <source>
        <dbReference type="ARBA" id="ARBA00005568"/>
    </source>
</evidence>
<gene>
    <name evidence="5" type="primary">garL</name>
    <name evidence="5" type="ORF">Mrose_01132</name>
</gene>
<dbReference type="PANTHER" id="PTHR30502">
    <property type="entry name" value="2-KETO-3-DEOXY-L-RHAMNONATE ALDOLASE"/>
    <property type="match status" value="1"/>
</dbReference>
<feature type="domain" description="HpcH/HpaI aldolase/citrate lyase" evidence="4">
    <location>
        <begin position="20"/>
        <end position="240"/>
    </location>
</feature>
<protein>
    <submittedName>
        <fullName evidence="5">5-keto-4-deoxy-D-glucarate aldolase</fullName>
        <ecNumber evidence="5">4.1.2.20</ecNumber>
    </submittedName>
</protein>
<evidence type="ECO:0000256" key="2">
    <source>
        <dbReference type="ARBA" id="ARBA00022723"/>
    </source>
</evidence>
<dbReference type="RefSeq" id="WP_119276455.1">
    <property type="nucleotide sequence ID" value="NZ_QWLA01000015.1"/>
</dbReference>
<comment type="caution">
    <text evidence="5">The sequence shown here is derived from an EMBL/GenBank/DDBJ whole genome shotgun (WGS) entry which is preliminary data.</text>
</comment>
<dbReference type="Gene3D" id="3.20.20.60">
    <property type="entry name" value="Phosphoenolpyruvate-binding domains"/>
    <property type="match status" value="1"/>
</dbReference>
<evidence type="ECO:0000259" key="4">
    <source>
        <dbReference type="Pfam" id="PF03328"/>
    </source>
</evidence>
<dbReference type="GO" id="GO:0046872">
    <property type="term" value="F:metal ion binding"/>
    <property type="evidence" value="ECO:0007669"/>
    <property type="project" value="UniProtKB-KW"/>
</dbReference>
<proteinExistence type="inferred from homology"/>
<name>A0A399ETG1_9DEIN</name>
<dbReference type="EMBL" id="QWLA01000015">
    <property type="protein sequence ID" value="RIH87894.1"/>
    <property type="molecule type" value="Genomic_DNA"/>
</dbReference>
<dbReference type="InterPro" id="IPR005000">
    <property type="entry name" value="Aldolase/citrate-lyase_domain"/>
</dbReference>
<dbReference type="InterPro" id="IPR050251">
    <property type="entry name" value="HpcH-HpaI_aldolase"/>
</dbReference>
<evidence type="ECO:0000313" key="6">
    <source>
        <dbReference type="Proteomes" id="UP000265341"/>
    </source>
</evidence>
<evidence type="ECO:0000256" key="3">
    <source>
        <dbReference type="ARBA" id="ARBA00023239"/>
    </source>
</evidence>
<evidence type="ECO:0000313" key="5">
    <source>
        <dbReference type="EMBL" id="RIH87894.1"/>
    </source>
</evidence>
<keyword evidence="6" id="KW-1185">Reference proteome</keyword>
<sequence length="266" mass="28897">MRENRVRTLWEHDQTAVCGWLHLPDAYSAEVMARAGWDALTIDLEHGLMDFQVALSMLQAISTTDVLPLARIPWNEPGIAMRLLDAGCMGIICPMVSSQAQAEAFVGACRYPPLGYRSFGPTRALLYAGDDYAEHANREVITLAMIETEAGLENLEEILAVAGLDGVFVGPGDLSQSLGEGARLDREDPAMLERLEHIAAVARSCGKVVGIFARTPEYARRMSGIGYRFVALSSDARMLMTAARAAVDAFHGTSDAMTAKTKTRGY</sequence>
<accession>A0A399ETG1</accession>